<dbReference type="eggNOG" id="COG1287">
    <property type="taxonomic scope" value="Bacteria"/>
</dbReference>
<dbReference type="EMBL" id="AATQ01000084">
    <property type="protein sequence ID" value="EAU43494.1"/>
    <property type="molecule type" value="Genomic_DNA"/>
</dbReference>
<feature type="transmembrane region" description="Helical" evidence="1">
    <location>
        <begin position="105"/>
        <end position="123"/>
    </location>
</feature>
<feature type="transmembrane region" description="Helical" evidence="1">
    <location>
        <begin position="228"/>
        <end position="250"/>
    </location>
</feature>
<reference evidence="2 3" key="1">
    <citation type="journal article" date="2010" name="J. Bacteriol.">
        <title>Genome sequences of Pelagibaca bermudensis HTCC2601T and Maritimibacter alkaliphilus HTCC2654T, the type strains of two marine Roseobacter genera.</title>
        <authorList>
            <person name="Thrash J.C."/>
            <person name="Cho J.C."/>
            <person name="Ferriera S."/>
            <person name="Johnson J."/>
            <person name="Vergin K.L."/>
            <person name="Giovannoni S.J."/>
        </authorList>
    </citation>
    <scope>NUCLEOTIDE SEQUENCE [LARGE SCALE GENOMIC DNA]</scope>
    <source>
        <strain evidence="3">DSM 26914 / JCM 13377 / KCTC 12554 / HTCC2601</strain>
    </source>
</reference>
<feature type="transmembrane region" description="Helical" evidence="1">
    <location>
        <begin position="256"/>
        <end position="277"/>
    </location>
</feature>
<feature type="transmembrane region" description="Helical" evidence="1">
    <location>
        <begin position="129"/>
        <end position="148"/>
    </location>
</feature>
<dbReference type="HOGENOM" id="CLU_451183_0_0_5"/>
<feature type="transmembrane region" description="Helical" evidence="1">
    <location>
        <begin position="372"/>
        <end position="389"/>
    </location>
</feature>
<feature type="transmembrane region" description="Helical" evidence="1">
    <location>
        <begin position="188"/>
        <end position="216"/>
    </location>
</feature>
<gene>
    <name evidence="2" type="ORF">R2601_19477</name>
</gene>
<organism evidence="2 3">
    <name type="scientific">Salipiger bermudensis (strain DSM 26914 / JCM 13377 / KCTC 12554 / HTCC2601)</name>
    <name type="common">Pelagibaca bermudensis</name>
    <dbReference type="NCBI Taxonomy" id="314265"/>
    <lineage>
        <taxon>Bacteria</taxon>
        <taxon>Pseudomonadati</taxon>
        <taxon>Pseudomonadota</taxon>
        <taxon>Alphaproteobacteria</taxon>
        <taxon>Rhodobacterales</taxon>
        <taxon>Roseobacteraceae</taxon>
        <taxon>Salipiger</taxon>
    </lineage>
</organism>
<keyword evidence="1" id="KW-1133">Transmembrane helix</keyword>
<dbReference type="OrthoDB" id="1082056at2"/>
<feature type="transmembrane region" description="Helical" evidence="1">
    <location>
        <begin position="347"/>
        <end position="365"/>
    </location>
</feature>
<dbReference type="STRING" id="314265.R2601_19477"/>
<name>Q0FH31_SALBH</name>
<dbReference type="RefSeq" id="WP_007798377.1">
    <property type="nucleotide sequence ID" value="NZ_DS022276.1"/>
</dbReference>
<comment type="caution">
    <text evidence="2">The sequence shown here is derived from an EMBL/GenBank/DDBJ whole genome shotgun (WGS) entry which is preliminary data.</text>
</comment>
<dbReference type="AlphaFoldDB" id="Q0FH31"/>
<keyword evidence="3" id="KW-1185">Reference proteome</keyword>
<keyword evidence="1" id="KW-0472">Membrane</keyword>
<proteinExistence type="predicted"/>
<evidence type="ECO:0000313" key="3">
    <source>
        <dbReference type="Proteomes" id="UP000006230"/>
    </source>
</evidence>
<evidence type="ECO:0008006" key="4">
    <source>
        <dbReference type="Google" id="ProtNLM"/>
    </source>
</evidence>
<evidence type="ECO:0000313" key="2">
    <source>
        <dbReference type="EMBL" id="EAU43494.1"/>
    </source>
</evidence>
<feature type="transmembrane region" description="Helical" evidence="1">
    <location>
        <begin position="289"/>
        <end position="308"/>
    </location>
</feature>
<feature type="transmembrane region" description="Helical" evidence="1">
    <location>
        <begin position="12"/>
        <end position="31"/>
    </location>
</feature>
<dbReference type="Proteomes" id="UP000006230">
    <property type="component" value="Unassembled WGS sequence"/>
</dbReference>
<evidence type="ECO:0000256" key="1">
    <source>
        <dbReference type="SAM" id="Phobius"/>
    </source>
</evidence>
<accession>Q0FH31</accession>
<keyword evidence="1" id="KW-0812">Transmembrane</keyword>
<protein>
    <recommendedName>
        <fullName evidence="4">GtrA family protein</fullName>
    </recommendedName>
</protein>
<sequence>MTQQTDTHSPLLRWLPLIAFAYVAFVTLARAPAASELLYALGNDSAMRLVSVRDLLAGQGWFDLTQSRLGLEGGFEMHWSRLIDTPIAGLVLFFDLFTDRLQAEILAITIWPLLMLAAVIALVTRIGTALGGAVAGPVSGALVAGMFWGDARFLPGAIDHHNVQVALLLLLLWGVIDRRVLPVIAGLALAASLAIGVETLPLLALCTFGMAGFWLANGVAERGPVLRFALGAVGGLALLFPALAPASAYLGGYCDAFSIDLALPVALGVGAMALAAACVSDRPLKTRAGVLLGLFAAVGALTLAATPACLSEPYGALDPYLDARWMAFVREARSLADLIATDAEPFLFGYYLLGLAAFGLALSHAWRKRSGAWLLIGVLLSSALAIGSYQLRGVFVLTALSAPVLGVTTAELHRAWRDGRGTSRGLAALACALLALPMSWVQLVTGAETLADHVARPANAAPAAPDHDAQACFTPGAMAALAALPKGVVSAPSNFGTHVLLHSGHRTLSAPYHRNQDGMRAQLEITLAATPEAAQAALVRHGIDYMLVCPGDPELTTLANAGFDGFGHALEGGAVPGFLTAIPTGDSESALRIYKVN</sequence>